<evidence type="ECO:0000256" key="2">
    <source>
        <dbReference type="SAM" id="Phobius"/>
    </source>
</evidence>
<organism evidence="3 4">
    <name type="scientific">Methylobrevis albus</name>
    <dbReference type="NCBI Taxonomy" id="2793297"/>
    <lineage>
        <taxon>Bacteria</taxon>
        <taxon>Pseudomonadati</taxon>
        <taxon>Pseudomonadota</taxon>
        <taxon>Alphaproteobacteria</taxon>
        <taxon>Hyphomicrobiales</taxon>
        <taxon>Pleomorphomonadaceae</taxon>
        <taxon>Methylobrevis</taxon>
    </lineage>
</organism>
<reference evidence="3" key="1">
    <citation type="submission" date="2020-12" db="EMBL/GenBank/DDBJ databases">
        <title>Methylobrevis albus sp. nov., isolated from fresh water lack sediment.</title>
        <authorList>
            <person name="Zou Q."/>
        </authorList>
    </citation>
    <scope>NUCLEOTIDE SEQUENCE</scope>
    <source>
        <strain evidence="3">L22</strain>
    </source>
</reference>
<dbReference type="Proteomes" id="UP000631694">
    <property type="component" value="Unassembled WGS sequence"/>
</dbReference>
<feature type="transmembrane region" description="Helical" evidence="2">
    <location>
        <begin position="29"/>
        <end position="51"/>
    </location>
</feature>
<protein>
    <submittedName>
        <fullName evidence="3">MxaK protein</fullName>
    </submittedName>
</protein>
<evidence type="ECO:0000313" key="4">
    <source>
        <dbReference type="Proteomes" id="UP000631694"/>
    </source>
</evidence>
<dbReference type="AlphaFoldDB" id="A0A931I1W4"/>
<dbReference type="EMBL" id="JADZLT010000049">
    <property type="protein sequence ID" value="MBH0237884.1"/>
    <property type="molecule type" value="Genomic_DNA"/>
</dbReference>
<comment type="caution">
    <text evidence="3">The sequence shown here is derived from an EMBL/GenBank/DDBJ whole genome shotgun (WGS) entry which is preliminary data.</text>
</comment>
<proteinExistence type="predicted"/>
<gene>
    <name evidence="3" type="ORF">I5731_08630</name>
</gene>
<keyword evidence="4" id="KW-1185">Reference proteome</keyword>
<name>A0A931I1W4_9HYPH</name>
<evidence type="ECO:0000313" key="3">
    <source>
        <dbReference type="EMBL" id="MBH0237884.1"/>
    </source>
</evidence>
<evidence type="ECO:0000256" key="1">
    <source>
        <dbReference type="SAM" id="MobiDB-lite"/>
    </source>
</evidence>
<keyword evidence="2" id="KW-1133">Transmembrane helix</keyword>
<keyword evidence="2" id="KW-0472">Membrane</keyword>
<feature type="region of interest" description="Disordered" evidence="1">
    <location>
        <begin position="176"/>
        <end position="205"/>
    </location>
</feature>
<dbReference type="RefSeq" id="WP_197310949.1">
    <property type="nucleotide sequence ID" value="NZ_JADZLT010000049.1"/>
</dbReference>
<accession>A0A931I1W4</accession>
<keyword evidence="2" id="KW-0812">Transmembrane</keyword>
<sequence length="205" mass="21798">MSLGTLDTGARPRGFAPRRLLPRDLGTPVWPAVLVLALLGTATLGSLLVAARQENALIRGLVAGRDLAIPADAGPELIRARAQFLLRYAGATSAEALVAPMTGTGDVKALAALWYDIGNRRLRDGFDAIDRQDVDGAAANVRLAKDAYRASLRLDPGAFDAKVNLDIASRLVRDFPSAEQEGEDDPEAQPKKVWTDLPGLPKGLP</sequence>